<proteinExistence type="predicted"/>
<evidence type="ECO:0000256" key="1">
    <source>
        <dbReference type="ARBA" id="ARBA00022737"/>
    </source>
</evidence>
<dbReference type="PROSITE" id="PS50896">
    <property type="entry name" value="LISH"/>
    <property type="match status" value="1"/>
</dbReference>
<dbReference type="AlphaFoldDB" id="A0A815ZK41"/>
<dbReference type="InterPro" id="IPR006594">
    <property type="entry name" value="LisH"/>
</dbReference>
<dbReference type="Proteomes" id="UP000663829">
    <property type="component" value="Unassembled WGS sequence"/>
</dbReference>
<gene>
    <name evidence="2" type="ORF">GPM918_LOCUS41408</name>
    <name evidence="3" type="ORF">SRO942_LOCUS42455</name>
</gene>
<dbReference type="EMBL" id="CAJOBC010098634">
    <property type="protein sequence ID" value="CAF4455365.1"/>
    <property type="molecule type" value="Genomic_DNA"/>
</dbReference>
<dbReference type="PANTHER" id="PTHR44324">
    <property type="entry name" value="WD40 REPEAT DOMAIN 95"/>
    <property type="match status" value="1"/>
</dbReference>
<evidence type="ECO:0000313" key="2">
    <source>
        <dbReference type="EMBL" id="CAF1585809.1"/>
    </source>
</evidence>
<evidence type="ECO:0000313" key="4">
    <source>
        <dbReference type="Proteomes" id="UP000663829"/>
    </source>
</evidence>
<accession>A0A815ZK41</accession>
<dbReference type="OrthoDB" id="5980302at2759"/>
<reference evidence="2" key="1">
    <citation type="submission" date="2021-02" db="EMBL/GenBank/DDBJ databases">
        <authorList>
            <person name="Nowell W R."/>
        </authorList>
    </citation>
    <scope>NUCLEOTIDE SEQUENCE</scope>
</reference>
<keyword evidence="1" id="KW-0677">Repeat</keyword>
<dbReference type="EMBL" id="CAJNOQ010032594">
    <property type="protein sequence ID" value="CAF1585809.1"/>
    <property type="molecule type" value="Genomic_DNA"/>
</dbReference>
<name>A0A815ZK41_9BILA</name>
<dbReference type="PANTHER" id="PTHR44324:SF3">
    <property type="entry name" value="WD REPEAT-CONTAINING PROTEIN 49-LIKE"/>
    <property type="match status" value="1"/>
</dbReference>
<dbReference type="Proteomes" id="UP000681722">
    <property type="component" value="Unassembled WGS sequence"/>
</dbReference>
<keyword evidence="4" id="KW-1185">Reference proteome</keyword>
<feature type="non-terminal residue" evidence="2">
    <location>
        <position position="1"/>
    </location>
</feature>
<protein>
    <submittedName>
        <fullName evidence="2">Uncharacterized protein</fullName>
    </submittedName>
</protein>
<sequence length="153" mass="18230">SELSIIEKKLRVEDFCLLRHRFTNTNEAFNPDDAINHLSDDINEKSLRSLNKENFIESFEGIIDINLYKNQLEKLFDKLNSKETDLVSWNDFCTYILQYFQEEDYVNSLRTLPFNSQPKIRHVPQNKQEVTVKILHLENPVKFVTISKVRIFY</sequence>
<dbReference type="InterPro" id="IPR051242">
    <property type="entry name" value="WD-EF-hand_domain"/>
</dbReference>
<organism evidence="2 4">
    <name type="scientific">Didymodactylos carnosus</name>
    <dbReference type="NCBI Taxonomy" id="1234261"/>
    <lineage>
        <taxon>Eukaryota</taxon>
        <taxon>Metazoa</taxon>
        <taxon>Spiralia</taxon>
        <taxon>Gnathifera</taxon>
        <taxon>Rotifera</taxon>
        <taxon>Eurotatoria</taxon>
        <taxon>Bdelloidea</taxon>
        <taxon>Philodinida</taxon>
        <taxon>Philodinidae</taxon>
        <taxon>Didymodactylos</taxon>
    </lineage>
</organism>
<comment type="caution">
    <text evidence="2">The sequence shown here is derived from an EMBL/GenBank/DDBJ whole genome shotgun (WGS) entry which is preliminary data.</text>
</comment>
<evidence type="ECO:0000313" key="3">
    <source>
        <dbReference type="EMBL" id="CAF4455365.1"/>
    </source>
</evidence>